<keyword evidence="2" id="KW-1185">Reference proteome</keyword>
<gene>
    <name evidence="1" type="ORF">FHU38_004859</name>
</gene>
<accession>A0A7X5UVH5</accession>
<organism evidence="1 2">
    <name type="scientific">Saccharomonospora amisosensis</name>
    <dbReference type="NCBI Taxonomy" id="1128677"/>
    <lineage>
        <taxon>Bacteria</taxon>
        <taxon>Bacillati</taxon>
        <taxon>Actinomycetota</taxon>
        <taxon>Actinomycetes</taxon>
        <taxon>Pseudonocardiales</taxon>
        <taxon>Pseudonocardiaceae</taxon>
        <taxon>Saccharomonospora</taxon>
    </lineage>
</organism>
<protein>
    <submittedName>
        <fullName evidence="1">Uncharacterized protein</fullName>
    </submittedName>
</protein>
<dbReference type="AlphaFoldDB" id="A0A7X5UVH5"/>
<name>A0A7X5UVH5_9PSEU</name>
<reference evidence="1 2" key="1">
    <citation type="submission" date="2020-03" db="EMBL/GenBank/DDBJ databases">
        <title>Sequencing the genomes of 1000 actinobacteria strains.</title>
        <authorList>
            <person name="Klenk H.-P."/>
        </authorList>
    </citation>
    <scope>NUCLEOTIDE SEQUENCE [LARGE SCALE GENOMIC DNA]</scope>
    <source>
        <strain evidence="1 2">DSM 45685</strain>
    </source>
</reference>
<sequence length="174" mass="17943">MSSPFRAALPARRVRGGLLAGCSAALTVSAHTFADGQLPQLPTTVLLTALIGWVSTAVAEHTRGLPGIMLVLASAQLASHLVLSELSGHSGGGAAMTASHIVATLVTALVLTHAELVLVRGIAAVRLLLPSVWLSDAAPATTVAVATVRPAEGGHAVEVLLRRVHRRRGPPQRY</sequence>
<dbReference type="EMBL" id="JAAOYM010000002">
    <property type="protein sequence ID" value="NIJ14458.1"/>
    <property type="molecule type" value="Genomic_DNA"/>
</dbReference>
<dbReference type="Proteomes" id="UP000545493">
    <property type="component" value="Unassembled WGS sequence"/>
</dbReference>
<proteinExistence type="predicted"/>
<dbReference type="RefSeq" id="WP_313886893.1">
    <property type="nucleotide sequence ID" value="NZ_JAAOYM010000002.1"/>
</dbReference>
<comment type="caution">
    <text evidence="1">The sequence shown here is derived from an EMBL/GenBank/DDBJ whole genome shotgun (WGS) entry which is preliminary data.</text>
</comment>
<evidence type="ECO:0000313" key="2">
    <source>
        <dbReference type="Proteomes" id="UP000545493"/>
    </source>
</evidence>
<evidence type="ECO:0000313" key="1">
    <source>
        <dbReference type="EMBL" id="NIJ14458.1"/>
    </source>
</evidence>